<organism evidence="9 10">
    <name type="scientific">Candidatus Nitronereus thalassa</name>
    <dbReference type="NCBI Taxonomy" id="3020898"/>
    <lineage>
        <taxon>Bacteria</taxon>
        <taxon>Pseudomonadati</taxon>
        <taxon>Nitrospirota</taxon>
        <taxon>Nitrospiria</taxon>
        <taxon>Nitrospirales</taxon>
        <taxon>Nitrospiraceae</taxon>
        <taxon>Candidatus Nitronereus</taxon>
    </lineage>
</organism>
<evidence type="ECO:0000259" key="8">
    <source>
        <dbReference type="Pfam" id="PF08335"/>
    </source>
</evidence>
<keyword evidence="1" id="KW-0808">Transferase</keyword>
<dbReference type="SUPFAM" id="SSF81301">
    <property type="entry name" value="Nucleotidyltransferase"/>
    <property type="match status" value="1"/>
</dbReference>
<dbReference type="Pfam" id="PF08335">
    <property type="entry name" value="GlnD_UR_UTase"/>
    <property type="match status" value="1"/>
</dbReference>
<dbReference type="PANTHER" id="PTHR30621">
    <property type="entry name" value="GLUTAMINE SYNTHETASE ADENYLYLTRANSFERASE"/>
    <property type="match status" value="1"/>
</dbReference>
<dbReference type="Gene3D" id="3.30.460.10">
    <property type="entry name" value="Beta Polymerase, domain 2"/>
    <property type="match status" value="1"/>
</dbReference>
<sequence length="534" mass="60926">MAFPSKSTFTYRPDPTPLLLARDLPRDEVSRLLTPYGFHDIEKADANLQSMAGDPRSRQLLARILPSILHTISHTADPDQGLNEWERYLEAGNARAQVFSFLSNTPHLLRLLCVLFGNSPAMAETIIRDPMVIYWMEDQRILKTRPTKKRLQVMLHEALSVVTSGGRKIEILRRFHRREMLRIGARDLFRVAKVQETFVSLSQLAEIVIHSAYQIVKTEMEQQHGIPHHTNPTGKSFQTRFAILGMGKLGGGELNYSSDVDLVYIYESSHGHTNAKTGQSSITNEAYFQALARKLTQVLSQSSGEGFLFRVDLRLRPEGGIGPLAWSVGEAVTYYQTRGRPWERLAFLKARPIAGEVAIGRTFLRKIQPFVIGQEPNANSNIVEAVRTLRTQIHQKVHRKGEEDRNVKLSPGGIRDIEFIVQTLQLLHVAEEPELFEPNNLKGLKRLIEFRHLSPEQGAQLKRYYLYLRDVEHKLQMVHELQTHTLPSQESELFKCAVRMGHTHKTLQGNPLRLLSDYRTVTGQVEELFHTILF</sequence>
<keyword evidence="3" id="KW-0547">Nucleotide-binding</keyword>
<feature type="domain" description="PII-uridylyltransferase/Glutamine-synthetase adenylyltransferase" evidence="8">
    <location>
        <begin position="389"/>
        <end position="532"/>
    </location>
</feature>
<dbReference type="InterPro" id="IPR013546">
    <property type="entry name" value="PII_UdlTrfase/GS_AdlTrfase"/>
</dbReference>
<evidence type="ECO:0000256" key="6">
    <source>
        <dbReference type="ARBA" id="ARBA00023268"/>
    </source>
</evidence>
<dbReference type="SUPFAM" id="SSF81593">
    <property type="entry name" value="Nucleotidyltransferase substrate binding subunit/domain"/>
    <property type="match status" value="1"/>
</dbReference>
<dbReference type="CDD" id="cd05401">
    <property type="entry name" value="NT_GlnE_GlnD_like"/>
    <property type="match status" value="1"/>
</dbReference>
<evidence type="ECO:0000256" key="2">
    <source>
        <dbReference type="ARBA" id="ARBA00022695"/>
    </source>
</evidence>
<dbReference type="InterPro" id="IPR043519">
    <property type="entry name" value="NT_sf"/>
</dbReference>
<protein>
    <submittedName>
        <fullName evidence="9">Uncharacterized protein</fullName>
    </submittedName>
</protein>
<dbReference type="Gene3D" id="1.20.120.330">
    <property type="entry name" value="Nucleotidyltransferases domain 2"/>
    <property type="match status" value="1"/>
</dbReference>
<comment type="caution">
    <text evidence="9">The sequence shown here is derived from an EMBL/GenBank/DDBJ whole genome shotgun (WGS) entry which is preliminary data.</text>
</comment>
<accession>A0ABU3K471</accession>
<keyword evidence="5" id="KW-0460">Magnesium</keyword>
<dbReference type="InterPro" id="IPR005190">
    <property type="entry name" value="GlnE_rpt_dom"/>
</dbReference>
<reference evidence="9 10" key="1">
    <citation type="journal article" date="2023" name="ISME J.">
        <title>Cultivation and genomic characterization of novel and ubiquitous marine nitrite-oxidizing bacteria from the Nitrospirales.</title>
        <authorList>
            <person name="Mueller A.J."/>
            <person name="Daebeler A."/>
            <person name="Herbold C.W."/>
            <person name="Kirkegaard R.H."/>
            <person name="Daims H."/>
        </authorList>
    </citation>
    <scope>NUCLEOTIDE SEQUENCE [LARGE SCALE GENOMIC DNA]</scope>
    <source>
        <strain evidence="9 10">EB</strain>
    </source>
</reference>
<evidence type="ECO:0000256" key="3">
    <source>
        <dbReference type="ARBA" id="ARBA00022741"/>
    </source>
</evidence>
<proteinExistence type="predicted"/>
<keyword evidence="2" id="KW-0548">Nucleotidyltransferase</keyword>
<name>A0ABU3K471_9BACT</name>
<dbReference type="RefSeq" id="WP_313831535.1">
    <property type="nucleotide sequence ID" value="NZ_JAQOUE010000001.1"/>
</dbReference>
<dbReference type="PANTHER" id="PTHR30621:SF0">
    <property type="entry name" value="BIFUNCTIONAL GLUTAMINE SYNTHETASE ADENYLYLTRANSFERASE_ADENYLYL-REMOVING ENZYME"/>
    <property type="match status" value="1"/>
</dbReference>
<dbReference type="InterPro" id="IPR023057">
    <property type="entry name" value="GlnE"/>
</dbReference>
<evidence type="ECO:0000256" key="5">
    <source>
        <dbReference type="ARBA" id="ARBA00022842"/>
    </source>
</evidence>
<dbReference type="EMBL" id="JAQOUE010000001">
    <property type="protein sequence ID" value="MDT7041178.1"/>
    <property type="molecule type" value="Genomic_DNA"/>
</dbReference>
<evidence type="ECO:0000259" key="7">
    <source>
        <dbReference type="Pfam" id="PF03710"/>
    </source>
</evidence>
<dbReference type="Pfam" id="PF03710">
    <property type="entry name" value="GlnE"/>
    <property type="match status" value="1"/>
</dbReference>
<evidence type="ECO:0000313" key="9">
    <source>
        <dbReference type="EMBL" id="MDT7041178.1"/>
    </source>
</evidence>
<evidence type="ECO:0000313" key="10">
    <source>
        <dbReference type="Proteomes" id="UP001250932"/>
    </source>
</evidence>
<keyword evidence="4" id="KW-0067">ATP-binding</keyword>
<gene>
    <name evidence="9" type="ORF">PPG34_02370</name>
</gene>
<evidence type="ECO:0000256" key="4">
    <source>
        <dbReference type="ARBA" id="ARBA00022840"/>
    </source>
</evidence>
<keyword evidence="6" id="KW-0511">Multifunctional enzyme</keyword>
<dbReference type="Gene3D" id="1.20.120.1510">
    <property type="match status" value="1"/>
</dbReference>
<feature type="domain" description="Glutamate-ammonia ligase adenylyltransferase repeated" evidence="7">
    <location>
        <begin position="112"/>
        <end position="365"/>
    </location>
</feature>
<keyword evidence="10" id="KW-1185">Reference proteome</keyword>
<dbReference type="Proteomes" id="UP001250932">
    <property type="component" value="Unassembled WGS sequence"/>
</dbReference>
<evidence type="ECO:0000256" key="1">
    <source>
        <dbReference type="ARBA" id="ARBA00022679"/>
    </source>
</evidence>